<feature type="domain" description="Ig-like" evidence="10">
    <location>
        <begin position="16"/>
        <end position="110"/>
    </location>
</feature>
<dbReference type="KEGG" id="ccar:109069111"/>
<dbReference type="SMART" id="SM00409">
    <property type="entry name" value="IG"/>
    <property type="match status" value="3"/>
</dbReference>
<proteinExistence type="predicted"/>
<dbReference type="InterPro" id="IPR052051">
    <property type="entry name" value="TCR_complex_component"/>
</dbReference>
<dbReference type="GO" id="GO:0009617">
    <property type="term" value="P:response to bacterium"/>
    <property type="evidence" value="ECO:0007669"/>
    <property type="project" value="TreeGrafter"/>
</dbReference>
<dbReference type="SMART" id="SM00406">
    <property type="entry name" value="IGv"/>
    <property type="match status" value="2"/>
</dbReference>
<evidence type="ECO:0000256" key="6">
    <source>
        <dbReference type="ARBA" id="ARBA00023157"/>
    </source>
</evidence>
<evidence type="ECO:0000256" key="9">
    <source>
        <dbReference type="SAM" id="SignalP"/>
    </source>
</evidence>
<dbReference type="GO" id="GO:0005886">
    <property type="term" value="C:plasma membrane"/>
    <property type="evidence" value="ECO:0007669"/>
    <property type="project" value="UniProtKB-SubCell"/>
</dbReference>
<evidence type="ECO:0000256" key="3">
    <source>
        <dbReference type="ARBA" id="ARBA00022729"/>
    </source>
</evidence>
<keyword evidence="4" id="KW-0391">Immunity</keyword>
<feature type="transmembrane region" description="Helical" evidence="8">
    <location>
        <begin position="480"/>
        <end position="505"/>
    </location>
</feature>
<feature type="chain" id="PRO_5040244634" evidence="9">
    <location>
        <begin position="17"/>
        <end position="568"/>
    </location>
</feature>
<protein>
    <submittedName>
        <fullName evidence="11">Uncharacterized protein LOC109069111</fullName>
    </submittedName>
</protein>
<dbReference type="Pfam" id="PF07686">
    <property type="entry name" value="V-set"/>
    <property type="match status" value="2"/>
</dbReference>
<organism evidence="11">
    <name type="scientific">Cyprinus carpio</name>
    <name type="common">Common carp</name>
    <dbReference type="NCBI Taxonomy" id="7962"/>
    <lineage>
        <taxon>Eukaryota</taxon>
        <taxon>Metazoa</taxon>
        <taxon>Chordata</taxon>
        <taxon>Craniata</taxon>
        <taxon>Vertebrata</taxon>
        <taxon>Euteleostomi</taxon>
        <taxon>Actinopterygii</taxon>
        <taxon>Neopterygii</taxon>
        <taxon>Teleostei</taxon>
        <taxon>Ostariophysi</taxon>
        <taxon>Cypriniformes</taxon>
        <taxon>Cyprinidae</taxon>
        <taxon>Cyprininae</taxon>
        <taxon>Cyprinus</taxon>
    </lineage>
</organism>
<feature type="transmembrane region" description="Helical" evidence="8">
    <location>
        <begin position="160"/>
        <end position="184"/>
    </location>
</feature>
<keyword evidence="8" id="KW-1133">Transmembrane helix</keyword>
<feature type="transmembrane region" description="Helical" evidence="8">
    <location>
        <begin position="451"/>
        <end position="468"/>
    </location>
</feature>
<dbReference type="AlphaFoldDB" id="A0A9Q9YBR2"/>
<dbReference type="SMART" id="SM00408">
    <property type="entry name" value="IGc2"/>
    <property type="match status" value="2"/>
</dbReference>
<evidence type="ECO:0000313" key="11">
    <source>
        <dbReference type="RefSeq" id="XP_042617282.1"/>
    </source>
</evidence>
<name>A0A9Q9YBR2_CYPCA</name>
<sequence>MIIWAILIFWVSGGRPDNSSEIFSLQTIQLGDDVTVKCFLTKKSFGNTMVWYKQSTDQIPHLMALSYNYWKDIQFENEFKDGRFDISTSEDSFHLNIKATTKEDIGKYYCGTVFLNRIEFISGAHLMLKGNETKHLNVGCEEREVTGKNTDNSNPKVLDPVLLCLISCNVVFVMVIIILLAGYYKNWRKRQKGSKNLASPSYEIGDSDVNYAAVNLASVPPARRSNNRHLTEYSEVIYKPRDHVLCVSMIPSVFQPNVSITASVGGSVILECHTTADLVVAWFWLKQIPGQKLNPIVSTYYQEIKLQEEFLNESRLQFKVDDKKSALIFTKINSRDAAYYHCGVLLYEKLYFGGGTYLTVNDAKPVKIIQHPVLDSHHVGDSVNLHCTIFGESCSGGQSVYWLRYKPRESHSGIIYTDGDRKDQCETISVTGSTVQSCVHKVPKSLASDEIYFCSVVTCGKLIVGNGTKLIADVAPQKTMAYIITLLSAVLVISVIVNIIVVLLWRRATHRGVDHVQSSAQTADINYASLKFPPHQPTRKMKRREEATSVVYASVHQTRSIKQGSPHS</sequence>
<dbReference type="InterPro" id="IPR003598">
    <property type="entry name" value="Ig_sub2"/>
</dbReference>
<evidence type="ECO:0000259" key="10">
    <source>
        <dbReference type="PROSITE" id="PS50835"/>
    </source>
</evidence>
<accession>A0A9Q9YBR2</accession>
<keyword evidence="2" id="KW-1003">Cell membrane</keyword>
<dbReference type="CDD" id="cd00099">
    <property type="entry name" value="IgV"/>
    <property type="match status" value="3"/>
</dbReference>
<dbReference type="PANTHER" id="PTHR19433">
    <property type="entry name" value="T-CELL RECEPTOR ALPHA CHAIN V REGION-RELATED"/>
    <property type="match status" value="1"/>
</dbReference>
<dbReference type="GO" id="GO:0002376">
    <property type="term" value="P:immune system process"/>
    <property type="evidence" value="ECO:0007669"/>
    <property type="project" value="UniProtKB-KW"/>
</dbReference>
<dbReference type="InterPro" id="IPR013106">
    <property type="entry name" value="Ig_V-set"/>
</dbReference>
<comment type="subcellular location">
    <subcellularLocation>
        <location evidence="1">Cell membrane</location>
    </subcellularLocation>
</comment>
<keyword evidence="5 8" id="KW-0472">Membrane</keyword>
<evidence type="ECO:0000256" key="2">
    <source>
        <dbReference type="ARBA" id="ARBA00022475"/>
    </source>
</evidence>
<feature type="signal peptide" evidence="9">
    <location>
        <begin position="1"/>
        <end position="16"/>
    </location>
</feature>
<feature type="domain" description="Ig-like" evidence="10">
    <location>
        <begin position="251"/>
        <end position="344"/>
    </location>
</feature>
<keyword evidence="7" id="KW-0325">Glycoprotein</keyword>
<keyword evidence="8" id="KW-0812">Transmembrane</keyword>
<evidence type="ECO:0000256" key="4">
    <source>
        <dbReference type="ARBA" id="ARBA00022859"/>
    </source>
</evidence>
<evidence type="ECO:0000256" key="7">
    <source>
        <dbReference type="ARBA" id="ARBA00023180"/>
    </source>
</evidence>
<keyword evidence="3 9" id="KW-0732">Signal</keyword>
<reference evidence="11" key="1">
    <citation type="submission" date="2025-08" db="UniProtKB">
        <authorList>
            <consortium name="RefSeq"/>
        </authorList>
    </citation>
    <scope>IDENTIFICATION</scope>
    <source>
        <tissue evidence="11">Muscle</tissue>
    </source>
</reference>
<evidence type="ECO:0000256" key="5">
    <source>
        <dbReference type="ARBA" id="ARBA00023136"/>
    </source>
</evidence>
<gene>
    <name evidence="11" type="primary">LOC109069111</name>
</gene>
<dbReference type="PANTHER" id="PTHR19433:SF133">
    <property type="entry name" value="IMMUNE-TYPE RECEPTOR 5 PRECURSOR-RELATED"/>
    <property type="match status" value="1"/>
</dbReference>
<evidence type="ECO:0000256" key="8">
    <source>
        <dbReference type="SAM" id="Phobius"/>
    </source>
</evidence>
<keyword evidence="6" id="KW-1015">Disulfide bond</keyword>
<dbReference type="PROSITE" id="PS50835">
    <property type="entry name" value="IG_LIKE"/>
    <property type="match status" value="2"/>
</dbReference>
<dbReference type="RefSeq" id="XP_042617282.1">
    <property type="nucleotide sequence ID" value="XM_042761348.1"/>
</dbReference>
<dbReference type="GeneID" id="109069111"/>
<dbReference type="Proteomes" id="UP001155660">
    <property type="component" value="Chromosome A7"/>
</dbReference>
<dbReference type="OrthoDB" id="8723418at2759"/>
<evidence type="ECO:0000256" key="1">
    <source>
        <dbReference type="ARBA" id="ARBA00004236"/>
    </source>
</evidence>
<dbReference type="InterPro" id="IPR003599">
    <property type="entry name" value="Ig_sub"/>
</dbReference>
<dbReference type="InterPro" id="IPR007110">
    <property type="entry name" value="Ig-like_dom"/>
</dbReference>